<accession>A0A1W9S3F4</accession>
<dbReference type="GO" id="GO:0016757">
    <property type="term" value="F:glycosyltransferase activity"/>
    <property type="evidence" value="ECO:0007669"/>
    <property type="project" value="InterPro"/>
</dbReference>
<dbReference type="Proteomes" id="UP000192611">
    <property type="component" value="Unassembled WGS sequence"/>
</dbReference>
<dbReference type="InterPro" id="IPR001296">
    <property type="entry name" value="Glyco_trans_1"/>
</dbReference>
<dbReference type="Pfam" id="PF00534">
    <property type="entry name" value="Glycos_transf_1"/>
    <property type="match status" value="1"/>
</dbReference>
<dbReference type="EMBL" id="NATQ01000010">
    <property type="protein sequence ID" value="OQX91147.1"/>
    <property type="molecule type" value="Genomic_DNA"/>
</dbReference>
<dbReference type="PANTHER" id="PTHR45947:SF3">
    <property type="entry name" value="SULFOQUINOVOSYL TRANSFERASE SQD2"/>
    <property type="match status" value="1"/>
</dbReference>
<evidence type="ECO:0000313" key="3">
    <source>
        <dbReference type="EMBL" id="OQX91147.1"/>
    </source>
</evidence>
<evidence type="ECO:0000313" key="4">
    <source>
        <dbReference type="Proteomes" id="UP000192611"/>
    </source>
</evidence>
<dbReference type="PANTHER" id="PTHR45947">
    <property type="entry name" value="SULFOQUINOVOSYL TRANSFERASE SQD2"/>
    <property type="match status" value="1"/>
</dbReference>
<dbReference type="SUPFAM" id="SSF53756">
    <property type="entry name" value="UDP-Glycosyltransferase/glycogen phosphorylase"/>
    <property type="match status" value="1"/>
</dbReference>
<dbReference type="InterPro" id="IPR050194">
    <property type="entry name" value="Glycosyltransferase_grp1"/>
</dbReference>
<proteinExistence type="predicted"/>
<feature type="domain" description="Glycosyl transferase family 1" evidence="1">
    <location>
        <begin position="195"/>
        <end position="370"/>
    </location>
</feature>
<dbReference type="AlphaFoldDB" id="A0A1W9S3F4"/>
<feature type="domain" description="Glycosyltransferase subfamily 4-like N-terminal" evidence="2">
    <location>
        <begin position="23"/>
        <end position="158"/>
    </location>
</feature>
<dbReference type="InterPro" id="IPR028098">
    <property type="entry name" value="Glyco_trans_4-like_N"/>
</dbReference>
<evidence type="ECO:0008006" key="5">
    <source>
        <dbReference type="Google" id="ProtNLM"/>
    </source>
</evidence>
<evidence type="ECO:0000259" key="2">
    <source>
        <dbReference type="Pfam" id="PF13439"/>
    </source>
</evidence>
<name>A0A1W9S3F4_9BACT</name>
<dbReference type="Pfam" id="PF13439">
    <property type="entry name" value="Glyco_transf_4"/>
    <property type="match status" value="1"/>
</dbReference>
<evidence type="ECO:0000259" key="1">
    <source>
        <dbReference type="Pfam" id="PF00534"/>
    </source>
</evidence>
<comment type="caution">
    <text evidence="3">The sequence shown here is derived from an EMBL/GenBank/DDBJ whole genome shotgun (WGS) entry which is preliminary data.</text>
</comment>
<organism evidence="3 4">
    <name type="scientific">Candidatus Coatesbacteria bacterium 4484_99</name>
    <dbReference type="NCBI Taxonomy" id="1970774"/>
    <lineage>
        <taxon>Bacteria</taxon>
        <taxon>Candidatus Coatesiibacteriota</taxon>
    </lineage>
</organism>
<dbReference type="CDD" id="cd03794">
    <property type="entry name" value="GT4_WbuB-like"/>
    <property type="match status" value="1"/>
</dbReference>
<gene>
    <name evidence="3" type="ORF">B6D57_00790</name>
</gene>
<protein>
    <recommendedName>
        <fullName evidence="5">Glycosyltransferase subfamily 4-like N-terminal domain-containing protein</fullName>
    </recommendedName>
</protein>
<dbReference type="Gene3D" id="3.40.50.2000">
    <property type="entry name" value="Glycogen Phosphorylase B"/>
    <property type="match status" value="2"/>
</dbReference>
<sequence>MNNHSLKILYFSCEDVPASHAGAVHTFEVARNLVRLGHQVTLFSLRRNDQRALENVDGVKVIRVWQKVISIKLPLISIPYLPSLLNKNFDIVMERYITAGGLGAIYSFLKRTPLVLEVNSPHVDEIIHRWKIKSPIIKAPLKSWVNFQFRQSSANITTISTVVPDFARDRTYLLFWGADHSRFNKNLRNTNTAREIIEKYNLNNRFLILFVGSFREWQGIYDLPDIIYHTSRIIPDALFLLVGGGGEEARLMEYIHSNGLGRYCLYLGPQPYKTIPYLMAISDVGLAPFNASYYKPLEEFGFFWAPAKLMEYLASGLPVVVSKYDTLEKIVGYGERGILVNPDKPDEYAQAIKMIRDNSSLRQKLSDNATRYIQEEQSWGKHAEALEKILTNVYNYHKRQRSKK</sequence>
<reference evidence="4" key="1">
    <citation type="submission" date="2017-03" db="EMBL/GenBank/DDBJ databases">
        <title>Novel pathways for hydrocarbon cycling and metabolic interdependencies in hydrothermal sediment communities.</title>
        <authorList>
            <person name="Dombrowski N."/>
            <person name="Seitz K."/>
            <person name="Teske A."/>
            <person name="Baker B."/>
        </authorList>
    </citation>
    <scope>NUCLEOTIDE SEQUENCE [LARGE SCALE GENOMIC DNA]</scope>
</reference>